<name>A0A345P704_9GAMM</name>
<proteinExistence type="predicted"/>
<accession>A0A345P704</accession>
<feature type="signal peptide" evidence="2">
    <location>
        <begin position="1"/>
        <end position="24"/>
    </location>
</feature>
<dbReference type="KEGG" id="mbah:HYN46_09560"/>
<evidence type="ECO:0000313" key="3">
    <source>
        <dbReference type="EMBL" id="AXI03063.1"/>
    </source>
</evidence>
<protein>
    <submittedName>
        <fullName evidence="3">Uncharacterized protein</fullName>
    </submittedName>
</protein>
<dbReference type="EMBL" id="CP031222">
    <property type="protein sequence ID" value="AXI03063.1"/>
    <property type="molecule type" value="Genomic_DNA"/>
</dbReference>
<keyword evidence="2" id="KW-0732">Signal</keyword>
<feature type="region of interest" description="Disordered" evidence="1">
    <location>
        <begin position="352"/>
        <end position="373"/>
    </location>
</feature>
<dbReference type="NCBIfam" id="NF041109">
    <property type="entry name" value="VF_TspB_C_term"/>
    <property type="match status" value="1"/>
</dbReference>
<dbReference type="OrthoDB" id="6687017at2"/>
<dbReference type="Proteomes" id="UP000253940">
    <property type="component" value="Chromosome"/>
</dbReference>
<feature type="compositionally biased region" description="Basic and acidic residues" evidence="1">
    <location>
        <begin position="359"/>
        <end position="369"/>
    </location>
</feature>
<sequence length="444" mass="44288">MFIQRVNIFLMSLVLAFAPAAVFAIDPIIPPFTSAAGAGDVAASLGAGGSGGFASSTAGLASAAAAVAVGVGSYCIASELVGNSCNDPNNPICSALRAIHVTSCSPNSDGSFNIPDTSVDPNTPPTSGAYYYYFAGDNGTAFGIGPSNPAPLSALIAAFLQYLNSHVNQSSQERYTFDSIQGDHEPYSKIYARSSTSGGLTAATLIAVAVTEGQPAKTKPASPSDVGNAIGSNPAAAAALGAAAAAAAAAAASGADAAAQTAAANAAAAAAAANPPATRTCTSGFKLDAQSGLCTKTDSPTCGQGYAAGADGICVPVDPNNPTTPTDAKLPAFCTWASVVCDAITWSKSQFQPDTAAAEDTKPPTKDDSDNPDLSVAKVFDTGRFKMPSQCPAPTQSSLDVGGTTVSFSFDLSPLCEILARARPALLGISYLSAAYILVGAVRN</sequence>
<gene>
    <name evidence="3" type="ORF">HYN46_09560</name>
</gene>
<evidence type="ECO:0000256" key="2">
    <source>
        <dbReference type="SAM" id="SignalP"/>
    </source>
</evidence>
<dbReference type="AlphaFoldDB" id="A0A345P704"/>
<dbReference type="RefSeq" id="WP_114899173.1">
    <property type="nucleotide sequence ID" value="NZ_CP031222.1"/>
</dbReference>
<evidence type="ECO:0000256" key="1">
    <source>
        <dbReference type="SAM" id="MobiDB-lite"/>
    </source>
</evidence>
<evidence type="ECO:0000313" key="4">
    <source>
        <dbReference type="Proteomes" id="UP000253940"/>
    </source>
</evidence>
<keyword evidence="4" id="KW-1185">Reference proteome</keyword>
<reference evidence="3 4" key="1">
    <citation type="submission" date="2018-07" db="EMBL/GenBank/DDBJ databases">
        <title>Genome sequencing of Moraxellaceae gen. HYN0046.</title>
        <authorList>
            <person name="Kim M."/>
            <person name="Yi H."/>
        </authorList>
    </citation>
    <scope>NUCLEOTIDE SEQUENCE [LARGE SCALE GENOMIC DNA]</scope>
    <source>
        <strain evidence="3 4">HYN0046</strain>
    </source>
</reference>
<feature type="chain" id="PRO_5017013465" evidence="2">
    <location>
        <begin position="25"/>
        <end position="444"/>
    </location>
</feature>
<organism evidence="3 4">
    <name type="scientific">Aquirhabdus parva</name>
    <dbReference type="NCBI Taxonomy" id="2283318"/>
    <lineage>
        <taxon>Bacteria</taxon>
        <taxon>Pseudomonadati</taxon>
        <taxon>Pseudomonadota</taxon>
        <taxon>Gammaproteobacteria</taxon>
        <taxon>Moraxellales</taxon>
        <taxon>Moraxellaceae</taxon>
        <taxon>Aquirhabdus</taxon>
    </lineage>
</organism>